<accession>A0A0G4M8E0</accession>
<keyword evidence="2" id="KW-1185">Reference proteome</keyword>
<organism evidence="1 2">
    <name type="scientific">Verticillium longisporum</name>
    <name type="common">Verticillium dahliae var. longisporum</name>
    <dbReference type="NCBI Taxonomy" id="100787"/>
    <lineage>
        <taxon>Eukaryota</taxon>
        <taxon>Fungi</taxon>
        <taxon>Dikarya</taxon>
        <taxon>Ascomycota</taxon>
        <taxon>Pezizomycotina</taxon>
        <taxon>Sordariomycetes</taxon>
        <taxon>Hypocreomycetidae</taxon>
        <taxon>Glomerellales</taxon>
        <taxon>Plectosphaerellaceae</taxon>
        <taxon>Verticillium</taxon>
    </lineage>
</organism>
<dbReference type="EMBL" id="CVQH01021418">
    <property type="protein sequence ID" value="CRK30583.1"/>
    <property type="molecule type" value="Genomic_DNA"/>
</dbReference>
<dbReference type="AlphaFoldDB" id="A0A0G4M8E0"/>
<reference evidence="1 2" key="1">
    <citation type="submission" date="2015-05" db="EMBL/GenBank/DDBJ databases">
        <authorList>
            <person name="Wang D.B."/>
            <person name="Wang M."/>
        </authorList>
    </citation>
    <scope>NUCLEOTIDE SEQUENCE [LARGE SCALE GENOMIC DNA]</scope>
    <source>
        <strain evidence="1">VL1</strain>
    </source>
</reference>
<proteinExistence type="predicted"/>
<dbReference type="Proteomes" id="UP000044602">
    <property type="component" value="Unassembled WGS sequence"/>
</dbReference>
<evidence type="ECO:0000313" key="1">
    <source>
        <dbReference type="EMBL" id="CRK30583.1"/>
    </source>
</evidence>
<name>A0A0G4M8E0_VERLO</name>
<sequence>MVKTFGTAPPPSDREVQVALVVNPVRGKLVAWFAVIL</sequence>
<gene>
    <name evidence="1" type="ORF">BN1708_005222</name>
</gene>
<protein>
    <submittedName>
        <fullName evidence="1">Uncharacterized protein</fullName>
    </submittedName>
</protein>
<evidence type="ECO:0000313" key="2">
    <source>
        <dbReference type="Proteomes" id="UP000044602"/>
    </source>
</evidence>